<feature type="binding site" evidence="13">
    <location>
        <position position="158"/>
    </location>
    <ligand>
        <name>Mg(2+)</name>
        <dbReference type="ChEBI" id="CHEBI:18420"/>
        <label>1</label>
    </ligand>
</feature>
<dbReference type="InterPro" id="IPR002176">
    <property type="entry name" value="X-over_junc_endoDNase_RuvC"/>
</dbReference>
<evidence type="ECO:0000256" key="9">
    <source>
        <dbReference type="ARBA" id="ARBA00023125"/>
    </source>
</evidence>
<evidence type="ECO:0000256" key="3">
    <source>
        <dbReference type="ARBA" id="ARBA00022722"/>
    </source>
</evidence>
<dbReference type="GO" id="GO:0005737">
    <property type="term" value="C:cytoplasm"/>
    <property type="evidence" value="ECO:0007669"/>
    <property type="project" value="UniProtKB-SubCell"/>
</dbReference>
<keyword evidence="9 13" id="KW-0238">DNA-binding</keyword>
<name>A0A841H2M6_9BACT</name>
<evidence type="ECO:0000313" key="16">
    <source>
        <dbReference type="Proteomes" id="UP000582837"/>
    </source>
</evidence>
<feature type="binding site" evidence="13">
    <location>
        <position position="85"/>
    </location>
    <ligand>
        <name>Mg(2+)</name>
        <dbReference type="ChEBI" id="CHEBI:18420"/>
        <label>2</label>
    </ligand>
</feature>
<dbReference type="PANTHER" id="PTHR30194:SF3">
    <property type="entry name" value="CROSSOVER JUNCTION ENDODEOXYRIBONUCLEASE RUVC"/>
    <property type="match status" value="1"/>
</dbReference>
<evidence type="ECO:0000256" key="4">
    <source>
        <dbReference type="ARBA" id="ARBA00022723"/>
    </source>
</evidence>
<evidence type="ECO:0000256" key="8">
    <source>
        <dbReference type="ARBA" id="ARBA00022842"/>
    </source>
</evidence>
<keyword evidence="10 13" id="KW-0233">DNA recombination</keyword>
<proteinExistence type="inferred from homology"/>
<evidence type="ECO:0000256" key="11">
    <source>
        <dbReference type="ARBA" id="ARBA00023204"/>
    </source>
</evidence>
<keyword evidence="7 13" id="KW-0378">Hydrolase</keyword>
<keyword evidence="8 13" id="KW-0460">Magnesium</keyword>
<evidence type="ECO:0000256" key="5">
    <source>
        <dbReference type="ARBA" id="ARBA00022759"/>
    </source>
</evidence>
<keyword evidence="16" id="KW-1185">Reference proteome</keyword>
<dbReference type="EC" id="3.1.21.10" evidence="13 14"/>
<dbReference type="RefSeq" id="WP_221239706.1">
    <property type="nucleotide sequence ID" value="NZ_JACHIA010000015.1"/>
</dbReference>
<keyword evidence="2 13" id="KW-0963">Cytoplasm</keyword>
<dbReference type="PRINTS" id="PR00696">
    <property type="entry name" value="RSOLVASERUVC"/>
</dbReference>
<gene>
    <name evidence="13" type="primary">ruvC</name>
    <name evidence="15" type="ORF">HNQ61_004077</name>
</gene>
<dbReference type="GO" id="GO:0000287">
    <property type="term" value="F:magnesium ion binding"/>
    <property type="evidence" value="ECO:0007669"/>
    <property type="project" value="UniProtKB-UniRule"/>
</dbReference>
<feature type="active site" evidence="13">
    <location>
        <position position="85"/>
    </location>
</feature>
<dbReference type="PROSITE" id="PS01321">
    <property type="entry name" value="RUVC"/>
    <property type="match status" value="1"/>
</dbReference>
<keyword evidence="4 13" id="KW-0479">Metal-binding</keyword>
<dbReference type="NCBIfam" id="NF000711">
    <property type="entry name" value="PRK00039.2-1"/>
    <property type="match status" value="1"/>
</dbReference>
<dbReference type="InterPro" id="IPR012337">
    <property type="entry name" value="RNaseH-like_sf"/>
</dbReference>
<feature type="binding site" evidence="13">
    <location>
        <position position="24"/>
    </location>
    <ligand>
        <name>Mg(2+)</name>
        <dbReference type="ChEBI" id="CHEBI:18420"/>
        <label>1</label>
    </ligand>
</feature>
<evidence type="ECO:0000256" key="1">
    <source>
        <dbReference type="ARBA" id="ARBA00009518"/>
    </source>
</evidence>
<reference evidence="15 16" key="1">
    <citation type="submission" date="2020-08" db="EMBL/GenBank/DDBJ databases">
        <title>Genomic Encyclopedia of Type Strains, Phase IV (KMG-IV): sequencing the most valuable type-strain genomes for metagenomic binning, comparative biology and taxonomic classification.</title>
        <authorList>
            <person name="Goeker M."/>
        </authorList>
    </citation>
    <scope>NUCLEOTIDE SEQUENCE [LARGE SCALE GENOMIC DNA]</scope>
    <source>
        <strain evidence="15 16">DSM 29007</strain>
    </source>
</reference>
<keyword evidence="6 13" id="KW-0227">DNA damage</keyword>
<dbReference type="FunFam" id="3.30.420.10:FF:000002">
    <property type="entry name" value="Crossover junction endodeoxyribonuclease RuvC"/>
    <property type="match status" value="1"/>
</dbReference>
<comment type="subunit">
    <text evidence="13">Homodimer which binds Holliday junction (HJ) DNA. The HJ becomes 2-fold symmetrical on binding to RuvC with unstacked arms; it has a different conformation from HJ DNA in complex with RuvA. In the full resolvosome a probable DNA-RuvA(4)-RuvB(12)-RuvC(2) complex forms which resolves the HJ.</text>
</comment>
<evidence type="ECO:0000256" key="12">
    <source>
        <dbReference type="ARBA" id="ARBA00029354"/>
    </source>
</evidence>
<evidence type="ECO:0000256" key="2">
    <source>
        <dbReference type="ARBA" id="ARBA00022490"/>
    </source>
</evidence>
<dbReference type="HAMAP" id="MF_00034">
    <property type="entry name" value="RuvC"/>
    <property type="match status" value="1"/>
</dbReference>
<dbReference type="SUPFAM" id="SSF53098">
    <property type="entry name" value="Ribonuclease H-like"/>
    <property type="match status" value="1"/>
</dbReference>
<sequence length="197" mass="20168">MIAPGTDGPAARRIPLDTVVLGVDPGTAVTGYGVVRRGADGAVSLLECGVVRTRPGGELADRLREIYEGLTEVIGRTHPGVLAVEGVFFAKNVRSAVVLGHARGVALLAGAMHGLRVAEYPPAEVKAAVVGAGRATKDQVGLMVQRHLKLKAVPKPHDAADGVAVALCHCFRGFGPAAPRLAPVSIATLAAAAGVRR</sequence>
<evidence type="ECO:0000313" key="15">
    <source>
        <dbReference type="EMBL" id="MBB6072415.1"/>
    </source>
</evidence>
<comment type="caution">
    <text evidence="15">The sequence shown here is derived from an EMBL/GenBank/DDBJ whole genome shotgun (WGS) entry which is preliminary data.</text>
</comment>
<evidence type="ECO:0000256" key="6">
    <source>
        <dbReference type="ARBA" id="ARBA00022763"/>
    </source>
</evidence>
<dbReference type="InterPro" id="IPR036397">
    <property type="entry name" value="RNaseH_sf"/>
</dbReference>
<dbReference type="InterPro" id="IPR020563">
    <property type="entry name" value="X-over_junc_endoDNase_Mg_BS"/>
</dbReference>
<comment type="function">
    <text evidence="13">The RuvA-RuvB-RuvC complex processes Holliday junction (HJ) DNA during genetic recombination and DNA repair. Endonuclease that resolves HJ intermediates. Cleaves cruciform DNA by making single-stranded nicks across the HJ at symmetrical positions within the homologous arms, yielding a 5'-phosphate and a 3'-hydroxyl group; requires a central core of homology in the junction. The consensus cleavage sequence is 5'-(A/T)TT(C/G)-3'. Cleavage occurs on the 3'-side of the TT dinucleotide at the point of strand exchange. HJ branch migration catalyzed by RuvA-RuvB allows RuvC to scan DNA until it finds its consensus sequence, where it cleaves and resolves the cruciform DNA.</text>
</comment>
<comment type="subcellular location">
    <subcellularLocation>
        <location evidence="13">Cytoplasm</location>
    </subcellularLocation>
</comment>
<dbReference type="CDD" id="cd16962">
    <property type="entry name" value="RuvC"/>
    <property type="match status" value="1"/>
</dbReference>
<accession>A0A841H2M6</accession>
<keyword evidence="11 13" id="KW-0234">DNA repair</keyword>
<feature type="active site" evidence="13">
    <location>
        <position position="24"/>
    </location>
</feature>
<protein>
    <recommendedName>
        <fullName evidence="13 14">Crossover junction endodeoxyribonuclease RuvC</fullName>
        <ecNumber evidence="13 14">3.1.21.10</ecNumber>
    </recommendedName>
    <alternativeName>
        <fullName evidence="13">Holliday junction nuclease RuvC</fullName>
    </alternativeName>
    <alternativeName>
        <fullName evidence="13">Holliday junction resolvase RuvC</fullName>
    </alternativeName>
</protein>
<organism evidence="15 16">
    <name type="scientific">Longimicrobium terrae</name>
    <dbReference type="NCBI Taxonomy" id="1639882"/>
    <lineage>
        <taxon>Bacteria</taxon>
        <taxon>Pseudomonadati</taxon>
        <taxon>Gemmatimonadota</taxon>
        <taxon>Longimicrobiia</taxon>
        <taxon>Longimicrobiales</taxon>
        <taxon>Longimicrobiaceae</taxon>
        <taxon>Longimicrobium</taxon>
    </lineage>
</organism>
<dbReference type="Pfam" id="PF02075">
    <property type="entry name" value="RuvC"/>
    <property type="match status" value="1"/>
</dbReference>
<dbReference type="PANTHER" id="PTHR30194">
    <property type="entry name" value="CROSSOVER JUNCTION ENDODEOXYRIBONUCLEASE RUVC"/>
    <property type="match status" value="1"/>
</dbReference>
<comment type="similarity">
    <text evidence="1 13">Belongs to the RuvC family.</text>
</comment>
<evidence type="ECO:0000256" key="13">
    <source>
        <dbReference type="HAMAP-Rule" id="MF_00034"/>
    </source>
</evidence>
<dbReference type="EMBL" id="JACHIA010000015">
    <property type="protein sequence ID" value="MBB6072415.1"/>
    <property type="molecule type" value="Genomic_DNA"/>
</dbReference>
<dbReference type="GO" id="GO:0003677">
    <property type="term" value="F:DNA binding"/>
    <property type="evidence" value="ECO:0007669"/>
    <property type="project" value="UniProtKB-KW"/>
</dbReference>
<dbReference type="NCBIfam" id="TIGR00228">
    <property type="entry name" value="ruvC"/>
    <property type="match status" value="1"/>
</dbReference>
<evidence type="ECO:0000256" key="10">
    <source>
        <dbReference type="ARBA" id="ARBA00023172"/>
    </source>
</evidence>
<dbReference type="GO" id="GO:0006281">
    <property type="term" value="P:DNA repair"/>
    <property type="evidence" value="ECO:0007669"/>
    <property type="project" value="UniProtKB-UniRule"/>
</dbReference>
<comment type="catalytic activity">
    <reaction evidence="12 13">
        <text>Endonucleolytic cleavage at a junction such as a reciprocal single-stranded crossover between two homologous DNA duplexes (Holliday junction).</text>
        <dbReference type="EC" id="3.1.21.10"/>
    </reaction>
</comment>
<dbReference type="Proteomes" id="UP000582837">
    <property type="component" value="Unassembled WGS sequence"/>
</dbReference>
<comment type="cofactor">
    <cofactor evidence="13">
        <name>Mg(2+)</name>
        <dbReference type="ChEBI" id="CHEBI:18420"/>
    </cofactor>
    <text evidence="13">Binds 2 Mg(2+) ion per subunit.</text>
</comment>
<dbReference type="AlphaFoldDB" id="A0A841H2M6"/>
<evidence type="ECO:0000256" key="7">
    <source>
        <dbReference type="ARBA" id="ARBA00022801"/>
    </source>
</evidence>
<dbReference type="GO" id="GO:0048476">
    <property type="term" value="C:Holliday junction resolvase complex"/>
    <property type="evidence" value="ECO:0007669"/>
    <property type="project" value="UniProtKB-UniRule"/>
</dbReference>
<dbReference type="Gene3D" id="3.30.420.10">
    <property type="entry name" value="Ribonuclease H-like superfamily/Ribonuclease H"/>
    <property type="match status" value="1"/>
</dbReference>
<feature type="active site" evidence="13">
    <location>
        <position position="158"/>
    </location>
</feature>
<dbReference type="GO" id="GO:0006310">
    <property type="term" value="P:DNA recombination"/>
    <property type="evidence" value="ECO:0007669"/>
    <property type="project" value="UniProtKB-UniRule"/>
</dbReference>
<keyword evidence="5 13" id="KW-0255">Endonuclease</keyword>
<keyword evidence="3 13" id="KW-0540">Nuclease</keyword>
<evidence type="ECO:0000256" key="14">
    <source>
        <dbReference type="NCBIfam" id="TIGR00228"/>
    </source>
</evidence>
<dbReference type="GO" id="GO:0008821">
    <property type="term" value="F:crossover junction DNA endonuclease activity"/>
    <property type="evidence" value="ECO:0007669"/>
    <property type="project" value="UniProtKB-UniRule"/>
</dbReference>